<gene>
    <name evidence="3" type="ORF">PUMCH_002786</name>
</gene>
<dbReference type="KEGG" id="asau:88173850"/>
<protein>
    <recommendedName>
        <fullName evidence="2">5'-3' DNA helicase ZGRF1-like N-terminal domain-containing protein</fullName>
    </recommendedName>
</protein>
<sequence length="220" mass="25269">MQHISIVHDYVVLYSKRIYQKDKRWADGRLKYFEFNRKLEVISDDGLLVSSDFLPLEKSLLKSDGPFELGESYVLPNGGVMVEFVEYNGSSSRDITSSLKKPPVKRNVSAKEQQHESRKQSSVQEIMIPATDSKIEQRLTSRFVTGSKPPLTKLTSLGLNSPKSLRTRFDLRNLSSDEISRRFNLWDERVLRSNFRIQKGSSRILSLLNKTGQLPQNFLT</sequence>
<dbReference type="Pfam" id="PF10382">
    <property type="entry name" value="ZGRF1-like_N"/>
    <property type="match status" value="1"/>
</dbReference>
<feature type="domain" description="5'-3' DNA helicase ZGRF1-like N-terminal" evidence="2">
    <location>
        <begin position="7"/>
        <end position="95"/>
    </location>
</feature>
<dbReference type="AlphaFoldDB" id="A0AAX4HAD0"/>
<evidence type="ECO:0000313" key="3">
    <source>
        <dbReference type="EMBL" id="WPK25469.1"/>
    </source>
</evidence>
<evidence type="ECO:0000259" key="2">
    <source>
        <dbReference type="Pfam" id="PF10382"/>
    </source>
</evidence>
<dbReference type="GeneID" id="88173850"/>
<dbReference type="Proteomes" id="UP001338582">
    <property type="component" value="Chromosome 3"/>
</dbReference>
<proteinExistence type="predicted"/>
<evidence type="ECO:0000256" key="1">
    <source>
        <dbReference type="SAM" id="MobiDB-lite"/>
    </source>
</evidence>
<dbReference type="EMBL" id="CP138896">
    <property type="protein sequence ID" value="WPK25469.1"/>
    <property type="molecule type" value="Genomic_DNA"/>
</dbReference>
<dbReference type="InterPro" id="IPR018838">
    <property type="entry name" value="ZGRF1-like_N"/>
</dbReference>
<keyword evidence="4" id="KW-1185">Reference proteome</keyword>
<dbReference type="RefSeq" id="XP_062877851.1">
    <property type="nucleotide sequence ID" value="XM_063021781.1"/>
</dbReference>
<feature type="region of interest" description="Disordered" evidence="1">
    <location>
        <begin position="92"/>
        <end position="123"/>
    </location>
</feature>
<accession>A0AAX4HAD0</accession>
<name>A0AAX4HAD0_9ASCO</name>
<organism evidence="3 4">
    <name type="scientific">Australozyma saopauloensis</name>
    <dbReference type="NCBI Taxonomy" id="291208"/>
    <lineage>
        <taxon>Eukaryota</taxon>
        <taxon>Fungi</taxon>
        <taxon>Dikarya</taxon>
        <taxon>Ascomycota</taxon>
        <taxon>Saccharomycotina</taxon>
        <taxon>Pichiomycetes</taxon>
        <taxon>Metschnikowiaceae</taxon>
        <taxon>Australozyma</taxon>
    </lineage>
</organism>
<reference evidence="3 4" key="1">
    <citation type="submission" date="2023-10" db="EMBL/GenBank/DDBJ databases">
        <title>Draft Genome Sequence of Candida saopaulonensis from a very Premature Infant with Sepsis.</title>
        <authorList>
            <person name="Ning Y."/>
            <person name="Dai R."/>
            <person name="Xiao M."/>
            <person name="Xu Y."/>
            <person name="Yan Q."/>
            <person name="Zhang L."/>
        </authorList>
    </citation>
    <scope>NUCLEOTIDE SEQUENCE [LARGE SCALE GENOMIC DNA]</scope>
    <source>
        <strain evidence="3 4">19XY460</strain>
    </source>
</reference>
<evidence type="ECO:0000313" key="4">
    <source>
        <dbReference type="Proteomes" id="UP001338582"/>
    </source>
</evidence>